<organism evidence="10 11">
    <name type="scientific">Plasticicumulans acidivorans</name>
    <dbReference type="NCBI Taxonomy" id="886464"/>
    <lineage>
        <taxon>Bacteria</taxon>
        <taxon>Pseudomonadati</taxon>
        <taxon>Pseudomonadota</taxon>
        <taxon>Gammaproteobacteria</taxon>
        <taxon>Candidatus Competibacteraceae</taxon>
        <taxon>Plasticicumulans</taxon>
    </lineage>
</organism>
<dbReference type="PROSITE" id="PS50887">
    <property type="entry name" value="GGDEF"/>
    <property type="match status" value="1"/>
</dbReference>
<gene>
    <name evidence="10" type="ORF">C7443_103154</name>
</gene>
<evidence type="ECO:0000259" key="9">
    <source>
        <dbReference type="PROSITE" id="PS50887"/>
    </source>
</evidence>
<dbReference type="InterPro" id="IPR000700">
    <property type="entry name" value="PAS-assoc_C"/>
</dbReference>
<dbReference type="CDD" id="cd01949">
    <property type="entry name" value="GGDEF"/>
    <property type="match status" value="1"/>
</dbReference>
<keyword evidence="11" id="KW-1185">Reference proteome</keyword>
<feature type="domain" description="GGDEF" evidence="9">
    <location>
        <begin position="567"/>
        <end position="695"/>
    </location>
</feature>
<keyword evidence="6" id="KW-0732">Signal</keyword>
<dbReference type="Gene3D" id="3.40.50.2300">
    <property type="match status" value="2"/>
</dbReference>
<protein>
    <recommendedName>
        <fullName evidence="2">diguanylate cyclase</fullName>
        <ecNumber evidence="2">2.7.7.65</ecNumber>
    </recommendedName>
</protein>
<dbReference type="NCBIfam" id="TIGR00254">
    <property type="entry name" value="GGDEF"/>
    <property type="match status" value="1"/>
</dbReference>
<evidence type="ECO:0000259" key="7">
    <source>
        <dbReference type="PROSITE" id="PS50112"/>
    </source>
</evidence>
<dbReference type="Gene3D" id="3.30.450.20">
    <property type="entry name" value="PAS domain"/>
    <property type="match status" value="1"/>
</dbReference>
<dbReference type="FunFam" id="3.30.70.270:FF:000001">
    <property type="entry name" value="Diguanylate cyclase domain protein"/>
    <property type="match status" value="1"/>
</dbReference>
<comment type="cofactor">
    <cofactor evidence="1">
        <name>Mg(2+)</name>
        <dbReference type="ChEBI" id="CHEBI:18420"/>
    </cofactor>
</comment>
<dbReference type="Pfam" id="PF00990">
    <property type="entry name" value="GGDEF"/>
    <property type="match status" value="1"/>
</dbReference>
<dbReference type="RefSeq" id="WP_110017739.1">
    <property type="nucleotide sequence ID" value="NZ_QGTJ01000003.1"/>
</dbReference>
<keyword evidence="5" id="KW-1133">Transmembrane helix</keyword>
<comment type="catalytic activity">
    <reaction evidence="3">
        <text>2 GTP = 3',3'-c-di-GMP + 2 diphosphate</text>
        <dbReference type="Rhea" id="RHEA:24898"/>
        <dbReference type="ChEBI" id="CHEBI:33019"/>
        <dbReference type="ChEBI" id="CHEBI:37565"/>
        <dbReference type="ChEBI" id="CHEBI:58805"/>
        <dbReference type="EC" id="2.7.7.65"/>
    </reaction>
</comment>
<dbReference type="InterPro" id="IPR050469">
    <property type="entry name" value="Diguanylate_Cyclase"/>
</dbReference>
<dbReference type="GO" id="GO:0052621">
    <property type="term" value="F:diguanylate cyclase activity"/>
    <property type="evidence" value="ECO:0007669"/>
    <property type="project" value="UniProtKB-EC"/>
</dbReference>
<dbReference type="InterPro" id="IPR029787">
    <property type="entry name" value="Nucleotide_cyclase"/>
</dbReference>
<dbReference type="Proteomes" id="UP000246569">
    <property type="component" value="Unassembled WGS sequence"/>
</dbReference>
<evidence type="ECO:0000256" key="3">
    <source>
        <dbReference type="ARBA" id="ARBA00034247"/>
    </source>
</evidence>
<reference evidence="10 11" key="1">
    <citation type="submission" date="2018-05" db="EMBL/GenBank/DDBJ databases">
        <title>Genomic Encyclopedia of Type Strains, Phase IV (KMG-IV): sequencing the most valuable type-strain genomes for metagenomic binning, comparative biology and taxonomic classification.</title>
        <authorList>
            <person name="Goeker M."/>
        </authorList>
    </citation>
    <scope>NUCLEOTIDE SEQUENCE [LARGE SCALE GENOMIC DNA]</scope>
    <source>
        <strain evidence="10 11">DSM 23606</strain>
    </source>
</reference>
<evidence type="ECO:0000256" key="5">
    <source>
        <dbReference type="SAM" id="Phobius"/>
    </source>
</evidence>
<evidence type="ECO:0000256" key="6">
    <source>
        <dbReference type="SAM" id="SignalP"/>
    </source>
</evidence>
<comment type="caution">
    <text evidence="10">The sequence shown here is derived from an EMBL/GenBank/DDBJ whole genome shotgun (WGS) entry which is preliminary data.</text>
</comment>
<feature type="domain" description="PAC" evidence="8">
    <location>
        <begin position="477"/>
        <end position="528"/>
    </location>
</feature>
<dbReference type="Pfam" id="PF08447">
    <property type="entry name" value="PAS_3"/>
    <property type="match status" value="1"/>
</dbReference>
<dbReference type="InterPro" id="IPR001610">
    <property type="entry name" value="PAC"/>
</dbReference>
<dbReference type="OrthoDB" id="9812260at2"/>
<dbReference type="EMBL" id="QGTJ01000003">
    <property type="protein sequence ID" value="PWV63229.1"/>
    <property type="molecule type" value="Genomic_DNA"/>
</dbReference>
<dbReference type="Gene3D" id="3.30.70.270">
    <property type="match status" value="1"/>
</dbReference>
<evidence type="ECO:0000256" key="4">
    <source>
        <dbReference type="SAM" id="Coils"/>
    </source>
</evidence>
<keyword evidence="4" id="KW-0175">Coiled coil</keyword>
<evidence type="ECO:0000313" key="10">
    <source>
        <dbReference type="EMBL" id="PWV63229.1"/>
    </source>
</evidence>
<dbReference type="NCBIfam" id="TIGR00229">
    <property type="entry name" value="sensory_box"/>
    <property type="match status" value="1"/>
</dbReference>
<dbReference type="InterPro" id="IPR035965">
    <property type="entry name" value="PAS-like_dom_sf"/>
</dbReference>
<keyword evidence="5" id="KW-0812">Transmembrane</keyword>
<feature type="domain" description="PAS" evidence="7">
    <location>
        <begin position="426"/>
        <end position="456"/>
    </location>
</feature>
<dbReference type="InterPro" id="IPR000014">
    <property type="entry name" value="PAS"/>
</dbReference>
<dbReference type="CDD" id="cd00130">
    <property type="entry name" value="PAS"/>
    <property type="match status" value="1"/>
</dbReference>
<dbReference type="PROSITE" id="PS50113">
    <property type="entry name" value="PAC"/>
    <property type="match status" value="1"/>
</dbReference>
<feature type="chain" id="PRO_5016244855" description="diguanylate cyclase" evidence="6">
    <location>
        <begin position="19"/>
        <end position="710"/>
    </location>
</feature>
<accession>A0A317MWJ2</accession>
<dbReference type="EC" id="2.7.7.65" evidence="2"/>
<keyword evidence="5" id="KW-0472">Membrane</keyword>
<evidence type="ECO:0000259" key="8">
    <source>
        <dbReference type="PROSITE" id="PS50113"/>
    </source>
</evidence>
<name>A0A317MWJ2_9GAMM</name>
<evidence type="ECO:0000313" key="11">
    <source>
        <dbReference type="Proteomes" id="UP000246569"/>
    </source>
</evidence>
<dbReference type="SUPFAM" id="SSF55785">
    <property type="entry name" value="PYP-like sensor domain (PAS domain)"/>
    <property type="match status" value="1"/>
</dbReference>
<dbReference type="SUPFAM" id="SSF55073">
    <property type="entry name" value="Nucleotide cyclase"/>
    <property type="match status" value="1"/>
</dbReference>
<dbReference type="AlphaFoldDB" id="A0A317MWJ2"/>
<feature type="coiled-coil region" evidence="4">
    <location>
        <begin position="366"/>
        <end position="400"/>
    </location>
</feature>
<dbReference type="PANTHER" id="PTHR45138">
    <property type="entry name" value="REGULATORY COMPONENTS OF SENSORY TRANSDUCTION SYSTEM"/>
    <property type="match status" value="1"/>
</dbReference>
<dbReference type="PANTHER" id="PTHR45138:SF9">
    <property type="entry name" value="DIGUANYLATE CYCLASE DGCM-RELATED"/>
    <property type="match status" value="1"/>
</dbReference>
<dbReference type="InterPro" id="IPR013655">
    <property type="entry name" value="PAS_fold_3"/>
</dbReference>
<dbReference type="InterPro" id="IPR043128">
    <property type="entry name" value="Rev_trsase/Diguanyl_cyclase"/>
</dbReference>
<proteinExistence type="predicted"/>
<dbReference type="SMART" id="SM00267">
    <property type="entry name" value="GGDEF"/>
    <property type="match status" value="1"/>
</dbReference>
<sequence>MSKLLVLVLWMLSAGVSAQPASEPPPARILLLNSYAPGYRWSDGIEAGLRARLDADGRPYELSVEYLDSRRFPDPQLREALLPVLAAKYRRLPQDLLVVADNAAFNFALQHRAQLFAGLPIVFCGYNNFRADAIAGVDDITGVNEEVDIVATVETALAIHPHTDTLVFIVSSKDASGVRQTEAVEQVAMPHYRDRYRLIELKDTRLDELNARLAMLPADALVFMAGLLGESRDGRPRSPLENARLIAAASPVPVYAFWEFMLGSGIVGGRLLRGSDQGQAAAERVLQILDGRRASDIPVLMTSPTALLFDERVLRRFGIRDAALPAGATIINRADGLWSRYRWQLVPVLLLIALQALLIIALLHVMRQRRRALAELQGERDRLESRVAERTRELGNKQAELAEALGARDVLLANALVGIMLIRKRRIVWVSEYMTQLCGYSMAEMLGRSTEFLYADAADYRRVGHDSPLLLATGRAYEAEHRMRHRDGSVRWCTLHGKAIDPSTLTAGILFVVSDIDDRKQAEQALQRANAELATLAATDQLTGLANRRRLLEALDVEISRANRYHQPFALILLDLDHFKAVNDHYGHAAGDRVLRATAGILAANLRRSDLVGRWGGEEFLVICPGTSARAAAQLAELLRARLAGNRFGAPEQVTASFGVAGHWPGRSIDALVKAADDALYVAKERRDCVHCEPPEAAAAAQPPERKNAG</sequence>
<feature type="transmembrane region" description="Helical" evidence="5">
    <location>
        <begin position="341"/>
        <end position="363"/>
    </location>
</feature>
<evidence type="ECO:0000256" key="2">
    <source>
        <dbReference type="ARBA" id="ARBA00012528"/>
    </source>
</evidence>
<dbReference type="InterPro" id="IPR000160">
    <property type="entry name" value="GGDEF_dom"/>
</dbReference>
<evidence type="ECO:0000256" key="1">
    <source>
        <dbReference type="ARBA" id="ARBA00001946"/>
    </source>
</evidence>
<dbReference type="PROSITE" id="PS50112">
    <property type="entry name" value="PAS"/>
    <property type="match status" value="1"/>
</dbReference>
<feature type="signal peptide" evidence="6">
    <location>
        <begin position="1"/>
        <end position="18"/>
    </location>
</feature>
<dbReference type="SMART" id="SM00086">
    <property type="entry name" value="PAC"/>
    <property type="match status" value="1"/>
</dbReference>